<evidence type="ECO:0000256" key="11">
    <source>
        <dbReference type="ARBA" id="ARBA00023316"/>
    </source>
</evidence>
<feature type="active site" evidence="14">
    <location>
        <position position="236"/>
    </location>
</feature>
<dbReference type="GO" id="GO:0004650">
    <property type="term" value="F:polygalacturonase activity"/>
    <property type="evidence" value="ECO:0007669"/>
    <property type="project" value="UniProtKB-EC"/>
</dbReference>
<organism evidence="17">
    <name type="scientific">Bispora sp. MEY-1</name>
    <dbReference type="NCBI Taxonomy" id="554688"/>
    <lineage>
        <taxon>Eukaryota</taxon>
        <taxon>Fungi</taxon>
        <taxon>Dikarya</taxon>
        <taxon>Ascomycota</taxon>
        <taxon>Pezizomycotina</taxon>
        <taxon>Leotiomycetes</taxon>
        <taxon>Helotiales</taxon>
        <taxon>Helotiaceae</taxon>
        <taxon>Bispora</taxon>
    </lineage>
</organism>
<keyword evidence="4" id="KW-0964">Secreted</keyword>
<dbReference type="SMR" id="A0A2R4K332"/>
<evidence type="ECO:0000256" key="16">
    <source>
        <dbReference type="SAM" id="SignalP"/>
    </source>
</evidence>
<evidence type="ECO:0000256" key="10">
    <source>
        <dbReference type="ARBA" id="ARBA00023295"/>
    </source>
</evidence>
<keyword evidence="6" id="KW-0677">Repeat</keyword>
<dbReference type="InterPro" id="IPR012334">
    <property type="entry name" value="Pectin_lyas_fold"/>
</dbReference>
<feature type="signal peptide" evidence="16">
    <location>
        <begin position="1"/>
        <end position="22"/>
    </location>
</feature>
<evidence type="ECO:0000256" key="6">
    <source>
        <dbReference type="ARBA" id="ARBA00022737"/>
    </source>
</evidence>
<keyword evidence="9" id="KW-0325">Glycoprotein</keyword>
<dbReference type="InterPro" id="IPR050434">
    <property type="entry name" value="Glycosyl_hydrlase_28"/>
</dbReference>
<evidence type="ECO:0000256" key="14">
    <source>
        <dbReference type="PROSITE-ProRule" id="PRU10052"/>
    </source>
</evidence>
<feature type="chain" id="PRO_5015318546" description="endo-polygalacturonase" evidence="16">
    <location>
        <begin position="23"/>
        <end position="377"/>
    </location>
</feature>
<evidence type="ECO:0000256" key="4">
    <source>
        <dbReference type="ARBA" id="ARBA00022525"/>
    </source>
</evidence>
<dbReference type="EC" id="3.2.1.15" evidence="3"/>
<accession>A0A2R4K332</accession>
<keyword evidence="8" id="KW-1015">Disulfide bond</keyword>
<keyword evidence="11" id="KW-0961">Cell wall biogenesis/degradation</keyword>
<sequence length="377" mass="39572">MRSISNTAAFVATLASVGGVKALPSSTTNPCYVTEYTAVPAAVASCTDITLDGIHVPGGQTLDLTALKDGTTVTFAGTTTFGFEEANYNLIEASGTDVTITSKPGAVLNGNGQAWWDGLGSNGGLTKPDHFFVVSNMKGSSTVRDLYIENYPVHCFEVTYCVGLVMENIVINNSAGNAPNNRSDGLPAAHNSDGFDVSSCNDTIIRNNWVSNQDDCVAITSGVGVTVSGMYCYNSHGLSIGSVGGKSNNVVENIIFQDSVCNQCQNGVRIKTNADTTGYISNVTYSNIGIVNASTYGLDIQQDYLNGGPTGVPTNGVIITDITMKNIIGTAAKDADDYYILCGDGSCSNFYFENVHIVGGDNSSCNYQPQGNFVCSH</sequence>
<comment type="catalytic activity">
    <reaction evidence="12">
        <text>(1,4-alpha-D-galacturonosyl)n+m + H2O = (1,4-alpha-D-galacturonosyl)n + (1,4-alpha-D-galacturonosyl)m.</text>
        <dbReference type="EC" id="3.2.1.15"/>
    </reaction>
</comment>
<dbReference type="FunFam" id="2.160.20.10:FF:000002">
    <property type="entry name" value="Endopolygalacturonase D"/>
    <property type="match status" value="1"/>
</dbReference>
<evidence type="ECO:0000256" key="8">
    <source>
        <dbReference type="ARBA" id="ARBA00023157"/>
    </source>
</evidence>
<comment type="subcellular location">
    <subcellularLocation>
        <location evidence="1">Secreted</location>
    </subcellularLocation>
</comment>
<dbReference type="PANTHER" id="PTHR31884">
    <property type="entry name" value="POLYGALACTURONASE"/>
    <property type="match status" value="1"/>
</dbReference>
<keyword evidence="5 16" id="KW-0732">Signal</keyword>
<dbReference type="Gene3D" id="2.160.20.10">
    <property type="entry name" value="Single-stranded right-handed beta-helix, Pectin lyase-like"/>
    <property type="match status" value="1"/>
</dbReference>
<evidence type="ECO:0000256" key="3">
    <source>
        <dbReference type="ARBA" id="ARBA00012736"/>
    </source>
</evidence>
<dbReference type="InterPro" id="IPR006626">
    <property type="entry name" value="PbH1"/>
</dbReference>
<dbReference type="GO" id="GO:0045490">
    <property type="term" value="P:pectin catabolic process"/>
    <property type="evidence" value="ECO:0007669"/>
    <property type="project" value="TreeGrafter"/>
</dbReference>
<dbReference type="GO" id="GO:0071555">
    <property type="term" value="P:cell wall organization"/>
    <property type="evidence" value="ECO:0007669"/>
    <property type="project" value="UniProtKB-KW"/>
</dbReference>
<dbReference type="SUPFAM" id="SSF51126">
    <property type="entry name" value="Pectin lyase-like"/>
    <property type="match status" value="1"/>
</dbReference>
<comment type="function">
    <text evidence="13">Involved in maceration and soft-rotting of plant tissue. Hydrolyzes the 1,4-alpha glycosidic bonds of de-esterified pectate in the smooth region of the plant cell wall.</text>
</comment>
<name>A0A2R4K332_9HELO</name>
<comment type="similarity">
    <text evidence="2 15">Belongs to the glycosyl hydrolase 28 family.</text>
</comment>
<dbReference type="PROSITE" id="PS00502">
    <property type="entry name" value="POLYGALACTURONASE"/>
    <property type="match status" value="1"/>
</dbReference>
<dbReference type="PANTHER" id="PTHR31884:SF9">
    <property type="entry name" value="ENDOPOLYGALACTURONASE D-RELATED"/>
    <property type="match status" value="1"/>
</dbReference>
<reference evidence="17" key="1">
    <citation type="submission" date="2017-11" db="EMBL/GenBank/DDBJ databases">
        <title>A key residue for the substrate affinity enhancement of a thermophilic endo-polygalacturonase revealed by computational design.</title>
        <authorList>
            <person name="Tu T."/>
            <person name="Li Y."/>
            <person name="Luo H."/>
            <person name="Yao B."/>
        </authorList>
    </citation>
    <scope>NUCLEOTIDE SEQUENCE</scope>
</reference>
<dbReference type="GO" id="GO:0005576">
    <property type="term" value="C:extracellular region"/>
    <property type="evidence" value="ECO:0007669"/>
    <property type="project" value="UniProtKB-SubCell"/>
</dbReference>
<dbReference type="InterPro" id="IPR011050">
    <property type="entry name" value="Pectin_lyase_fold/virulence"/>
</dbReference>
<evidence type="ECO:0000256" key="7">
    <source>
        <dbReference type="ARBA" id="ARBA00022801"/>
    </source>
</evidence>
<evidence type="ECO:0000256" key="2">
    <source>
        <dbReference type="ARBA" id="ARBA00008834"/>
    </source>
</evidence>
<proteinExistence type="evidence at transcript level"/>
<evidence type="ECO:0000256" key="5">
    <source>
        <dbReference type="ARBA" id="ARBA00022729"/>
    </source>
</evidence>
<dbReference type="SMART" id="SM00710">
    <property type="entry name" value="PbH1"/>
    <property type="match status" value="7"/>
</dbReference>
<dbReference type="InterPro" id="IPR000743">
    <property type="entry name" value="Glyco_hydro_28"/>
</dbReference>
<dbReference type="Pfam" id="PF00295">
    <property type="entry name" value="Glyco_hydro_28"/>
    <property type="match status" value="1"/>
</dbReference>
<keyword evidence="10 15" id="KW-0326">Glycosidase</keyword>
<dbReference type="AlphaFoldDB" id="A0A2R4K332"/>
<protein>
    <recommendedName>
        <fullName evidence="3">endo-polygalacturonase</fullName>
        <ecNumber evidence="3">3.2.1.15</ecNumber>
    </recommendedName>
</protein>
<dbReference type="EMBL" id="MG520667">
    <property type="protein sequence ID" value="AVV48319.1"/>
    <property type="molecule type" value="mRNA"/>
</dbReference>
<evidence type="ECO:0000256" key="1">
    <source>
        <dbReference type="ARBA" id="ARBA00004613"/>
    </source>
</evidence>
<evidence type="ECO:0000313" key="17">
    <source>
        <dbReference type="EMBL" id="AVV48319.1"/>
    </source>
</evidence>
<evidence type="ECO:0000256" key="12">
    <source>
        <dbReference type="ARBA" id="ARBA00034074"/>
    </source>
</evidence>
<dbReference type="BRENDA" id="3.2.1.15">
    <property type="organism ID" value="12054"/>
</dbReference>
<keyword evidence="7 15" id="KW-0378">Hydrolase</keyword>
<evidence type="ECO:0000256" key="9">
    <source>
        <dbReference type="ARBA" id="ARBA00023180"/>
    </source>
</evidence>
<evidence type="ECO:0000256" key="13">
    <source>
        <dbReference type="ARBA" id="ARBA00037707"/>
    </source>
</evidence>
<evidence type="ECO:0000256" key="15">
    <source>
        <dbReference type="RuleBase" id="RU361169"/>
    </source>
</evidence>